<proteinExistence type="predicted"/>
<name>A0A4D4MPT7_STRAX</name>
<dbReference type="AlphaFoldDB" id="A0A4D4MPT7"/>
<accession>A0A4D4MPT7</accession>
<dbReference type="Proteomes" id="UP000299211">
    <property type="component" value="Unassembled WGS sequence"/>
</dbReference>
<organism evidence="1 2">
    <name type="scientific">Streptomyces avermitilis</name>
    <dbReference type="NCBI Taxonomy" id="33903"/>
    <lineage>
        <taxon>Bacteria</taxon>
        <taxon>Bacillati</taxon>
        <taxon>Actinomycetota</taxon>
        <taxon>Actinomycetes</taxon>
        <taxon>Kitasatosporales</taxon>
        <taxon>Streptomycetaceae</taxon>
        <taxon>Streptomyces</taxon>
    </lineage>
</organism>
<dbReference type="EMBL" id="BJHY01000001">
    <property type="protein sequence ID" value="GDY74120.1"/>
    <property type="molecule type" value="Genomic_DNA"/>
</dbReference>
<reference evidence="1 2" key="1">
    <citation type="submission" date="2019-04" db="EMBL/GenBank/DDBJ databases">
        <title>Draft genome sequences of Streptomyces avermitilis ATCC 31267.</title>
        <authorList>
            <person name="Komaki H."/>
            <person name="Tamura T."/>
            <person name="Hosoyama A."/>
        </authorList>
    </citation>
    <scope>NUCLEOTIDE SEQUENCE [LARGE SCALE GENOMIC DNA]</scope>
    <source>
        <strain evidence="1 2">ATCC 31267</strain>
    </source>
</reference>
<evidence type="ECO:0000313" key="2">
    <source>
        <dbReference type="Proteomes" id="UP000299211"/>
    </source>
</evidence>
<gene>
    <name evidence="1" type="ORF">SAV31267_036050</name>
</gene>
<evidence type="ECO:0000313" key="1">
    <source>
        <dbReference type="EMBL" id="GDY74120.1"/>
    </source>
</evidence>
<comment type="caution">
    <text evidence="1">The sequence shown here is derived from an EMBL/GenBank/DDBJ whole genome shotgun (WGS) entry which is preliminary data.</text>
</comment>
<sequence length="86" mass="8732">MARHLFGLSPADVTVSQSGTSLVLQPGSVGTAWDARSGGTQITDLTDLSGTPITTVTSDSYSVIGFYGPDGVTTIYLDFGFSGGGP</sequence>
<protein>
    <submittedName>
        <fullName evidence="1">Uncharacterized protein</fullName>
    </submittedName>
</protein>